<organism evidence="11 12">
    <name type="scientific">Candidatus Obscuribacter phosphatis</name>
    <dbReference type="NCBI Taxonomy" id="1906157"/>
    <lineage>
        <taxon>Bacteria</taxon>
        <taxon>Bacillati</taxon>
        <taxon>Candidatus Melainabacteria</taxon>
        <taxon>Candidatus Obscuribacterales</taxon>
        <taxon>Candidatus Obscuribacteraceae</taxon>
        <taxon>Candidatus Obscuribacter</taxon>
    </lineage>
</organism>
<evidence type="ECO:0000256" key="6">
    <source>
        <dbReference type="ARBA" id="ARBA00022676"/>
    </source>
</evidence>
<evidence type="ECO:0000256" key="1">
    <source>
        <dbReference type="ARBA" id="ARBA00002056"/>
    </source>
</evidence>
<evidence type="ECO:0000313" key="11">
    <source>
        <dbReference type="EMBL" id="MBN8660527.1"/>
    </source>
</evidence>
<dbReference type="SUPFAM" id="SSF53756">
    <property type="entry name" value="UDP-Glycosyltransferase/glycogen phosphorylase"/>
    <property type="match status" value="1"/>
</dbReference>
<evidence type="ECO:0000313" key="12">
    <source>
        <dbReference type="Proteomes" id="UP000664277"/>
    </source>
</evidence>
<evidence type="ECO:0000256" key="4">
    <source>
        <dbReference type="ARBA" id="ARBA00022516"/>
    </source>
</evidence>
<proteinExistence type="predicted"/>
<keyword evidence="8" id="KW-0443">Lipid metabolism</keyword>
<dbReference type="AlphaFoldDB" id="A0A8J7PM99"/>
<dbReference type="EC" id="2.4.1.182" evidence="2 10"/>
<dbReference type="GO" id="GO:0005543">
    <property type="term" value="F:phospholipid binding"/>
    <property type="evidence" value="ECO:0007669"/>
    <property type="project" value="TreeGrafter"/>
</dbReference>
<dbReference type="InterPro" id="IPR003835">
    <property type="entry name" value="Glyco_trans_19"/>
</dbReference>
<keyword evidence="5" id="KW-0441">Lipid A biosynthesis</keyword>
<dbReference type="EMBL" id="JAFLCK010000011">
    <property type="protein sequence ID" value="MBN8660527.1"/>
    <property type="molecule type" value="Genomic_DNA"/>
</dbReference>
<reference evidence="11" key="1">
    <citation type="submission" date="2021-02" db="EMBL/GenBank/DDBJ databases">
        <title>Genome-Resolved Metagenomics of a Microbial Community Performing Photosynthetic Biological Nutrient Removal.</title>
        <authorList>
            <person name="Mcdaniel E.A."/>
        </authorList>
    </citation>
    <scope>NUCLEOTIDE SEQUENCE</scope>
    <source>
        <strain evidence="11">UWPOB_OBS1</strain>
    </source>
</reference>
<keyword evidence="7 11" id="KW-0808">Transferase</keyword>
<evidence type="ECO:0000256" key="9">
    <source>
        <dbReference type="ARBA" id="ARBA00048975"/>
    </source>
</evidence>
<keyword evidence="4" id="KW-0444">Lipid biosynthesis</keyword>
<comment type="caution">
    <text evidence="11">The sequence shown here is derived from an EMBL/GenBank/DDBJ whole genome shotgun (WGS) entry which is preliminary data.</text>
</comment>
<sequence length="426" mass="47992">MTKEEADKPLSHHPVEEKLTAQKSSESLMVIVGDPSADKHASKVLKRLKEIEPHLHIFGVGGTEMQKAGVELLFNCNDFAVLGIFEVIKSLFFFYKMRQTLLKEIKERKPAALLLVDMGGFNIQFATAARKAYPDLPMYYFISPQVWGSRPWRIDVLGKAITKMLTIFPFEEPLYKDKKIDARFVGHPLLKDLPEPSTLPNREEFLAELGLDAKAPVIAILPGSRKQEIKAHMPILIEAVKELHKKMPHLQFVFSRSTEKVAPLIDSYLQQSQLSSLTNGTIPLVKTVSLSPNYPLYKNVDLIWAKSGTTTLEITLYGRPMIIFYKGNFFSYLLVLLFKCVKHVGWPNLLAGKLLVPELLQMDFRPDQLVKYSMDLFLVPGLKAEIEKELLTLRSELGQGDFVETGAAELLALTRKKVLLTNGASA</sequence>
<evidence type="ECO:0000256" key="10">
    <source>
        <dbReference type="NCBIfam" id="TIGR00215"/>
    </source>
</evidence>
<dbReference type="PANTHER" id="PTHR30372">
    <property type="entry name" value="LIPID-A-DISACCHARIDE SYNTHASE"/>
    <property type="match status" value="1"/>
</dbReference>
<evidence type="ECO:0000256" key="2">
    <source>
        <dbReference type="ARBA" id="ARBA00012687"/>
    </source>
</evidence>
<comment type="function">
    <text evidence="1">Condensation of UDP-2,3-diacylglucosamine and 2,3-diacylglucosamine-1-phosphate to form lipid A disaccharide, a precursor of lipid A, a phosphorylated glycolipid that anchors the lipopolysaccharide to the outer membrane of the cell.</text>
</comment>
<protein>
    <recommendedName>
        <fullName evidence="3 10">Lipid-A-disaccharide synthase</fullName>
        <ecNumber evidence="2 10">2.4.1.182</ecNumber>
    </recommendedName>
</protein>
<dbReference type="NCBIfam" id="TIGR00215">
    <property type="entry name" value="lpxB"/>
    <property type="match status" value="1"/>
</dbReference>
<evidence type="ECO:0000256" key="8">
    <source>
        <dbReference type="ARBA" id="ARBA00023098"/>
    </source>
</evidence>
<dbReference type="GO" id="GO:0008915">
    <property type="term" value="F:lipid-A-disaccharide synthase activity"/>
    <property type="evidence" value="ECO:0007669"/>
    <property type="project" value="UniProtKB-UniRule"/>
</dbReference>
<evidence type="ECO:0000256" key="5">
    <source>
        <dbReference type="ARBA" id="ARBA00022556"/>
    </source>
</evidence>
<dbReference type="Proteomes" id="UP000664277">
    <property type="component" value="Unassembled WGS sequence"/>
</dbReference>
<dbReference type="GO" id="GO:0009245">
    <property type="term" value="P:lipid A biosynthetic process"/>
    <property type="evidence" value="ECO:0007669"/>
    <property type="project" value="UniProtKB-UniRule"/>
</dbReference>
<gene>
    <name evidence="11" type="primary">lpxB</name>
    <name evidence="11" type="ORF">J0M35_09210</name>
</gene>
<evidence type="ECO:0000256" key="7">
    <source>
        <dbReference type="ARBA" id="ARBA00022679"/>
    </source>
</evidence>
<name>A0A8J7PM99_9BACT</name>
<accession>A0A8J7PM99</accession>
<dbReference type="GO" id="GO:0016020">
    <property type="term" value="C:membrane"/>
    <property type="evidence" value="ECO:0007669"/>
    <property type="project" value="GOC"/>
</dbReference>
<evidence type="ECO:0000256" key="3">
    <source>
        <dbReference type="ARBA" id="ARBA00020902"/>
    </source>
</evidence>
<keyword evidence="6 11" id="KW-0328">Glycosyltransferase</keyword>
<comment type="catalytic activity">
    <reaction evidence="9">
        <text>a lipid X + a UDP-2-N,3-O-bis[(3R)-3-hydroxyacyl]-alpha-D-glucosamine = a lipid A disaccharide + UDP + H(+)</text>
        <dbReference type="Rhea" id="RHEA:67828"/>
        <dbReference type="ChEBI" id="CHEBI:15378"/>
        <dbReference type="ChEBI" id="CHEBI:58223"/>
        <dbReference type="ChEBI" id="CHEBI:137748"/>
        <dbReference type="ChEBI" id="CHEBI:176338"/>
        <dbReference type="ChEBI" id="CHEBI:176343"/>
        <dbReference type="EC" id="2.4.1.182"/>
    </reaction>
</comment>
<dbReference type="Pfam" id="PF02684">
    <property type="entry name" value="LpxB"/>
    <property type="match status" value="1"/>
</dbReference>
<dbReference type="PANTHER" id="PTHR30372:SF4">
    <property type="entry name" value="LIPID-A-DISACCHARIDE SYNTHASE, MITOCHONDRIAL-RELATED"/>
    <property type="match status" value="1"/>
</dbReference>